<dbReference type="InterPro" id="IPR015424">
    <property type="entry name" value="PyrdxlP-dep_Trfase"/>
</dbReference>
<dbReference type="Gene3D" id="1.10.260.50">
    <property type="match status" value="1"/>
</dbReference>
<dbReference type="SUPFAM" id="SSF53383">
    <property type="entry name" value="PLP-dependent transferases"/>
    <property type="match status" value="1"/>
</dbReference>
<protein>
    <submittedName>
        <fullName evidence="8">Cysteine desulfurase</fullName>
    </submittedName>
</protein>
<evidence type="ECO:0000256" key="5">
    <source>
        <dbReference type="ARBA" id="ARBA00023004"/>
    </source>
</evidence>
<dbReference type="PIRSF" id="PIRSF005572">
    <property type="entry name" value="NifS"/>
    <property type="match status" value="1"/>
</dbReference>
<dbReference type="Proteomes" id="UP000061660">
    <property type="component" value="Chromosome"/>
</dbReference>
<dbReference type="PANTHER" id="PTHR11601">
    <property type="entry name" value="CYSTEINE DESULFURYLASE FAMILY MEMBER"/>
    <property type="match status" value="1"/>
</dbReference>
<dbReference type="GO" id="GO:0031071">
    <property type="term" value="F:cysteine desulfurase activity"/>
    <property type="evidence" value="ECO:0007669"/>
    <property type="project" value="UniProtKB-ARBA"/>
</dbReference>
<evidence type="ECO:0000313" key="8">
    <source>
        <dbReference type="EMBL" id="ALS21331.1"/>
    </source>
</evidence>
<dbReference type="STRING" id="162209.IJ22_09490"/>
<keyword evidence="6" id="KW-0411">Iron-sulfur</keyword>
<dbReference type="Gene3D" id="3.40.640.10">
    <property type="entry name" value="Type I PLP-dependent aspartate aminotransferase-like (Major domain)"/>
    <property type="match status" value="1"/>
</dbReference>
<evidence type="ECO:0000256" key="2">
    <source>
        <dbReference type="ARBA" id="ARBA00006490"/>
    </source>
</evidence>
<feature type="domain" description="Aminotransferase class V" evidence="7">
    <location>
        <begin position="36"/>
        <end position="399"/>
    </location>
</feature>
<keyword evidence="3" id="KW-0479">Metal-binding</keyword>
<evidence type="ECO:0000256" key="4">
    <source>
        <dbReference type="ARBA" id="ARBA00022898"/>
    </source>
</evidence>
<accession>A0A0U2VCP0</accession>
<keyword evidence="5" id="KW-0408">Iron</keyword>
<dbReference type="FunFam" id="3.40.640.10:FF:000084">
    <property type="entry name" value="IscS-like cysteine desulfurase"/>
    <property type="match status" value="1"/>
</dbReference>
<dbReference type="PATRIC" id="fig|162209.4.peg.1011"/>
<sequence length="422" mass="46599">MTAIRPISVFLSHRYAERGAEIGLFLELKEELFLLYMDYAATTPMYEEVIDTMTEVMRSFYGNPSSLYAMGTDAEQLVARARQTIAAKLQCDPGEILFTSGGTESNNLAIRGAAERYRHRGNHLITTMVEHPSVYETFRKLEKDGYRVTYLPVDDTGQIRMEELEQALTDDTILVSVMHVNNEMGRIQPIEQIGRMLQHRPKTLFHVDAVQSVGKLPVIPKQLGADLLTCSAHKLRGPKGIGFLYCRRGVELEPLLLGGGQEKGLRSGTENVPAIVGMAKAVRMAVEEQQAFAKHTAGLREMLVQGIDRLPELVLSGSRNPEDMAPHIVHFSFPGMKSEVLVHALEQRGICVSARSACSSAAEKPSRVLTAMGASDAAAVSGIRLSYSLQQTQEDVRRFCSALQEVVAELKPAVSSQKGRRK</sequence>
<comment type="similarity">
    <text evidence="2">Belongs to the class-V pyridoxal-phosphate-dependent aminotransferase family. NifS/IscS subfamily.</text>
</comment>
<keyword evidence="4" id="KW-0663">Pyridoxal phosphate</keyword>
<dbReference type="Pfam" id="PF00266">
    <property type="entry name" value="Aminotran_5"/>
    <property type="match status" value="1"/>
</dbReference>
<comment type="cofactor">
    <cofactor evidence="1">
        <name>pyridoxal 5'-phosphate</name>
        <dbReference type="ChEBI" id="CHEBI:597326"/>
    </cofactor>
</comment>
<dbReference type="InterPro" id="IPR015421">
    <property type="entry name" value="PyrdxlP-dep_Trfase_major"/>
</dbReference>
<evidence type="ECO:0000313" key="9">
    <source>
        <dbReference type="Proteomes" id="UP000061660"/>
    </source>
</evidence>
<evidence type="ECO:0000256" key="6">
    <source>
        <dbReference type="ARBA" id="ARBA00023014"/>
    </source>
</evidence>
<dbReference type="GO" id="GO:0051536">
    <property type="term" value="F:iron-sulfur cluster binding"/>
    <property type="evidence" value="ECO:0007669"/>
    <property type="project" value="UniProtKB-KW"/>
</dbReference>
<dbReference type="AlphaFoldDB" id="A0A0U2VCP0"/>
<dbReference type="InterPro" id="IPR000192">
    <property type="entry name" value="Aminotrans_V_dom"/>
</dbReference>
<evidence type="ECO:0000256" key="1">
    <source>
        <dbReference type="ARBA" id="ARBA00001933"/>
    </source>
</evidence>
<name>A0A0U2VCP0_9BACL</name>
<dbReference type="InterPro" id="IPR016454">
    <property type="entry name" value="Cysteine_dSase"/>
</dbReference>
<keyword evidence="9" id="KW-1185">Reference proteome</keyword>
<proteinExistence type="inferred from homology"/>
<reference evidence="9" key="1">
    <citation type="submission" date="2015-12" db="EMBL/GenBank/DDBJ databases">
        <title>Complete genome sequences of two moderately thermophilic Paenibacillus species.</title>
        <authorList>
            <person name="Butler R.III."/>
            <person name="Wang J."/>
            <person name="Stark B.C."/>
            <person name="Pombert J.-F."/>
        </authorList>
    </citation>
    <scope>NUCLEOTIDE SEQUENCE [LARGE SCALE GENOMIC DNA]</scope>
    <source>
        <strain evidence="9">32O-Y</strain>
    </source>
</reference>
<evidence type="ECO:0000259" key="7">
    <source>
        <dbReference type="Pfam" id="PF00266"/>
    </source>
</evidence>
<dbReference type="InterPro" id="IPR015422">
    <property type="entry name" value="PyrdxlP-dep_Trfase_small"/>
</dbReference>
<dbReference type="PANTHER" id="PTHR11601:SF50">
    <property type="entry name" value="CYSTEINE DESULFURASE ISCS 2-RELATED"/>
    <property type="match status" value="1"/>
</dbReference>
<reference evidence="8 9" key="2">
    <citation type="journal article" date="2016" name="Genome Announc.">
        <title>Complete Genome Sequences of Two Interactive Moderate Thermophiles, Paenibacillus napthalenovorans 32O-Y and Paenibacillus sp. 32O-W.</title>
        <authorList>
            <person name="Butler R.R.III."/>
            <person name="Wang J."/>
            <person name="Stark B.C."/>
            <person name="Pombert J.F."/>
        </authorList>
    </citation>
    <scope>NUCLEOTIDE SEQUENCE [LARGE SCALE GENOMIC DNA]</scope>
    <source>
        <strain evidence="8 9">32O-Y</strain>
    </source>
</reference>
<dbReference type="NCBIfam" id="NF002806">
    <property type="entry name" value="PRK02948.1"/>
    <property type="match status" value="1"/>
</dbReference>
<evidence type="ECO:0000256" key="3">
    <source>
        <dbReference type="ARBA" id="ARBA00022723"/>
    </source>
</evidence>
<dbReference type="Gene3D" id="3.90.1150.10">
    <property type="entry name" value="Aspartate Aminotransferase, domain 1"/>
    <property type="match status" value="1"/>
</dbReference>
<dbReference type="GO" id="GO:0046872">
    <property type="term" value="F:metal ion binding"/>
    <property type="evidence" value="ECO:0007669"/>
    <property type="project" value="UniProtKB-KW"/>
</dbReference>
<organism evidence="8 9">
    <name type="scientific">Paenibacillus naphthalenovorans</name>
    <dbReference type="NCBI Taxonomy" id="162209"/>
    <lineage>
        <taxon>Bacteria</taxon>
        <taxon>Bacillati</taxon>
        <taxon>Bacillota</taxon>
        <taxon>Bacilli</taxon>
        <taxon>Bacillales</taxon>
        <taxon>Paenibacillaceae</taxon>
        <taxon>Paenibacillus</taxon>
    </lineage>
</organism>
<dbReference type="KEGG" id="pnp:IJ22_09490"/>
<dbReference type="EMBL" id="CP013652">
    <property type="protein sequence ID" value="ALS21331.1"/>
    <property type="molecule type" value="Genomic_DNA"/>
</dbReference>
<gene>
    <name evidence="8" type="ORF">IJ22_09490</name>
</gene>